<dbReference type="AlphaFoldDB" id="A0AAQ3QV58"/>
<name>A0AAQ3QV58_9BACT</name>
<dbReference type="RefSeq" id="WP_317835649.1">
    <property type="nucleotide sequence ID" value="NZ_CP136920.1"/>
</dbReference>
<dbReference type="SUPFAM" id="SSF55961">
    <property type="entry name" value="Bet v1-like"/>
    <property type="match status" value="1"/>
</dbReference>
<feature type="domain" description="Coenzyme Q-binding protein COQ10 START" evidence="2">
    <location>
        <begin position="12"/>
        <end position="128"/>
    </location>
</feature>
<organism evidence="3 4">
    <name type="scientific">Rubellicoccus peritrichatus</name>
    <dbReference type="NCBI Taxonomy" id="3080537"/>
    <lineage>
        <taxon>Bacteria</taxon>
        <taxon>Pseudomonadati</taxon>
        <taxon>Verrucomicrobiota</taxon>
        <taxon>Opitutia</taxon>
        <taxon>Puniceicoccales</taxon>
        <taxon>Cerasicoccaceae</taxon>
        <taxon>Rubellicoccus</taxon>
    </lineage>
</organism>
<accession>A0AAQ3QV58</accession>
<keyword evidence="4" id="KW-1185">Reference proteome</keyword>
<dbReference type="CDD" id="cd07820">
    <property type="entry name" value="SRPBCC_3"/>
    <property type="match status" value="1"/>
</dbReference>
<dbReference type="Proteomes" id="UP001304300">
    <property type="component" value="Chromosome"/>
</dbReference>
<evidence type="ECO:0000313" key="4">
    <source>
        <dbReference type="Proteomes" id="UP001304300"/>
    </source>
</evidence>
<protein>
    <submittedName>
        <fullName evidence="3">SRPBCC family protein</fullName>
    </submittedName>
</protein>
<comment type="similarity">
    <text evidence="1">Belongs to the ribosome association toxin RatA family.</text>
</comment>
<dbReference type="Pfam" id="PF03364">
    <property type="entry name" value="Polyketide_cyc"/>
    <property type="match status" value="1"/>
</dbReference>
<gene>
    <name evidence="3" type="ORF">RZN69_08395</name>
</gene>
<evidence type="ECO:0000256" key="1">
    <source>
        <dbReference type="ARBA" id="ARBA00008918"/>
    </source>
</evidence>
<dbReference type="InterPro" id="IPR005031">
    <property type="entry name" value="COQ10_START"/>
</dbReference>
<evidence type="ECO:0000313" key="3">
    <source>
        <dbReference type="EMBL" id="WOO43111.1"/>
    </source>
</evidence>
<reference evidence="3 4" key="1">
    <citation type="submission" date="2023-10" db="EMBL/GenBank/DDBJ databases">
        <title>Rubellicoccus peritrichatus gen. nov., sp. nov., isolated from an algae of coral reef tank.</title>
        <authorList>
            <person name="Luo J."/>
        </authorList>
    </citation>
    <scope>NUCLEOTIDE SEQUENCE [LARGE SCALE GENOMIC DNA]</scope>
    <source>
        <strain evidence="3 4">CR14</strain>
    </source>
</reference>
<sequence>MWHYIRTEVDLPLPINEVFSFFSKAENLERITPKSLGFKIMTPLPIHMEQDTVIDYQVKLNGLPMGWRTLIAVWNPPYEFVDEQIKGPYRTWIHRHSFKSLDGGGTRITDYVRYELPFTPLGDLVHPLIKMQLTGIFHHRNWTIPALLLGDRADEAREVSFEMGSGIWTGKS</sequence>
<dbReference type="KEGG" id="puo:RZN69_08395"/>
<evidence type="ECO:0000259" key="2">
    <source>
        <dbReference type="Pfam" id="PF03364"/>
    </source>
</evidence>
<proteinExistence type="inferred from homology"/>
<dbReference type="Gene3D" id="3.30.530.20">
    <property type="match status" value="1"/>
</dbReference>
<dbReference type="InterPro" id="IPR023393">
    <property type="entry name" value="START-like_dom_sf"/>
</dbReference>
<dbReference type="EMBL" id="CP136920">
    <property type="protein sequence ID" value="WOO43111.1"/>
    <property type="molecule type" value="Genomic_DNA"/>
</dbReference>